<dbReference type="InterPro" id="IPR050103">
    <property type="entry name" value="Class-III_PLP-dep_AT"/>
</dbReference>
<dbReference type="HAMAP" id="MF_01107">
    <property type="entry name" value="ArgD_aminotrans_3"/>
    <property type="match status" value="1"/>
</dbReference>
<dbReference type="GO" id="GO:0006526">
    <property type="term" value="P:L-arginine biosynthetic process"/>
    <property type="evidence" value="ECO:0007669"/>
    <property type="project" value="UniProtKB-UniRule"/>
</dbReference>
<dbReference type="PANTHER" id="PTHR11986">
    <property type="entry name" value="AMINOTRANSFERASE CLASS III"/>
    <property type="match status" value="1"/>
</dbReference>
<keyword evidence="5" id="KW-0963">Cytoplasm</keyword>
<evidence type="ECO:0000313" key="6">
    <source>
        <dbReference type="EMBL" id="PRY82589.1"/>
    </source>
</evidence>
<comment type="subcellular location">
    <subcellularLocation>
        <location evidence="5">Cytoplasm</location>
    </subcellularLocation>
</comment>
<keyword evidence="3 5" id="KW-0808">Transferase</keyword>
<dbReference type="InterPro" id="IPR015421">
    <property type="entry name" value="PyrdxlP-dep_Trfase_major"/>
</dbReference>
<dbReference type="AlphaFoldDB" id="A0A2T0W7C8"/>
<comment type="similarity">
    <text evidence="5">Belongs to the class-III pyridoxal-phosphate-dependent aminotransferase family. ArgD subfamily.</text>
</comment>
<sequence length="393" mass="43178">MNSIQLTNDYVTPTYNRMPIVVDKAEGYYIYDKNGQKYLDFTAGIGVNALGYNHPEWVKATQNQLSKLQHISNLYYTEPSAEVARKLCLHTQMEHALFVNSGAESNEVAIKVARKYGHQQDEQKHDILTLTNSFHGRTVATLSATGQESFHQFFGPFTEGFDYVEANNIEALHQKVTDQVCAIMIEIVQGEGGVVPLDADFIKEIADTCKQKDILLIIDEVQTGIGRTGKLFAYEHYDIQPDIVTAAKGLGNGLPIGVAILGHKVKDVLQAGDHGSTFGGNPVASAGANVVLDTVTDDFLETIEEKSAYLKQELEGLDGVESVSGLGLMIGVTFKHEKAKDIVLRAKEEGVLFLTAKDKLRLLPPLIIDKAAIDEALACLKKILKTEQMEVLK</sequence>
<dbReference type="InterPro" id="IPR005814">
    <property type="entry name" value="Aminotrans_3"/>
</dbReference>
<accession>A0A2T0W7C8</accession>
<dbReference type="InterPro" id="IPR004636">
    <property type="entry name" value="AcOrn/SuccOrn_fam"/>
</dbReference>
<evidence type="ECO:0000256" key="1">
    <source>
        <dbReference type="ARBA" id="ARBA00022576"/>
    </source>
</evidence>
<dbReference type="Gene3D" id="3.40.640.10">
    <property type="entry name" value="Type I PLP-dependent aspartate aminotransferase-like (Major domain)"/>
    <property type="match status" value="1"/>
</dbReference>
<feature type="binding site" evidence="5">
    <location>
        <position position="134"/>
    </location>
    <ligand>
        <name>pyridoxal 5'-phosphate</name>
        <dbReference type="ChEBI" id="CHEBI:597326"/>
    </ligand>
</feature>
<proteinExistence type="inferred from homology"/>
<dbReference type="PANTHER" id="PTHR11986:SF79">
    <property type="entry name" value="ACETYLORNITHINE AMINOTRANSFERASE, MITOCHONDRIAL"/>
    <property type="match status" value="1"/>
</dbReference>
<dbReference type="RefSeq" id="WP_106193026.1">
    <property type="nucleotide sequence ID" value="NZ_PVTO01000010.1"/>
</dbReference>
<dbReference type="GO" id="GO:0042802">
    <property type="term" value="F:identical protein binding"/>
    <property type="evidence" value="ECO:0007669"/>
    <property type="project" value="TreeGrafter"/>
</dbReference>
<dbReference type="SUPFAM" id="SSF53383">
    <property type="entry name" value="PLP-dependent transferases"/>
    <property type="match status" value="1"/>
</dbReference>
<dbReference type="PROSITE" id="PS00600">
    <property type="entry name" value="AA_TRANSFER_CLASS_3"/>
    <property type="match status" value="1"/>
</dbReference>
<evidence type="ECO:0000256" key="3">
    <source>
        <dbReference type="ARBA" id="ARBA00022679"/>
    </source>
</evidence>
<dbReference type="CDD" id="cd00610">
    <property type="entry name" value="OAT_like"/>
    <property type="match status" value="1"/>
</dbReference>
<comment type="cofactor">
    <cofactor evidence="5">
        <name>pyridoxal 5'-phosphate</name>
        <dbReference type="ChEBI" id="CHEBI:597326"/>
    </cofactor>
    <text evidence="5">Binds 1 pyridoxal phosphate per subunit.</text>
</comment>
<feature type="binding site" evidence="5">
    <location>
        <begin position="102"/>
        <end position="103"/>
    </location>
    <ligand>
        <name>pyridoxal 5'-phosphate</name>
        <dbReference type="ChEBI" id="CHEBI:597326"/>
    </ligand>
</feature>
<evidence type="ECO:0000313" key="7">
    <source>
        <dbReference type="Proteomes" id="UP000238205"/>
    </source>
</evidence>
<dbReference type="InterPro" id="IPR015422">
    <property type="entry name" value="PyrdxlP-dep_Trfase_small"/>
</dbReference>
<evidence type="ECO:0000256" key="2">
    <source>
        <dbReference type="ARBA" id="ARBA00022605"/>
    </source>
</evidence>
<dbReference type="InterPro" id="IPR015424">
    <property type="entry name" value="PyrdxlP-dep_Trfase"/>
</dbReference>
<gene>
    <name evidence="5" type="primary">argD</name>
    <name evidence="6" type="ORF">CLV38_11050</name>
</gene>
<dbReference type="EMBL" id="PVTO01000010">
    <property type="protein sequence ID" value="PRY82589.1"/>
    <property type="molecule type" value="Genomic_DNA"/>
</dbReference>
<dbReference type="UniPathway" id="UPA00068">
    <property type="reaction ID" value="UER00109"/>
</dbReference>
<name>A0A2T0W7C8_9LACT</name>
<keyword evidence="5" id="KW-0055">Arginine biosynthesis</keyword>
<dbReference type="PIRSF" id="PIRSF000521">
    <property type="entry name" value="Transaminase_4ab_Lys_Orn"/>
    <property type="match status" value="1"/>
</dbReference>
<keyword evidence="2 5" id="KW-0028">Amino-acid biosynthesis</keyword>
<keyword evidence="4 5" id="KW-0663">Pyridoxal phosphate</keyword>
<reference evidence="6 7" key="1">
    <citation type="submission" date="2018-03" db="EMBL/GenBank/DDBJ databases">
        <title>Genomic Encyclopedia of Archaeal and Bacterial Type Strains, Phase II (KMG-II): from individual species to whole genera.</title>
        <authorList>
            <person name="Goeker M."/>
        </authorList>
    </citation>
    <scope>NUCLEOTIDE SEQUENCE [LARGE SCALE GENOMIC DNA]</scope>
    <source>
        <strain evidence="6 7">DSM 13175</strain>
    </source>
</reference>
<dbReference type="NCBIfam" id="TIGR00707">
    <property type="entry name" value="argD"/>
    <property type="match status" value="1"/>
</dbReference>
<feature type="binding site" evidence="5">
    <location>
        <position position="277"/>
    </location>
    <ligand>
        <name>pyridoxal 5'-phosphate</name>
        <dbReference type="ChEBI" id="CHEBI:597326"/>
    </ligand>
</feature>
<comment type="caution">
    <text evidence="6">The sequence shown here is derived from an EMBL/GenBank/DDBJ whole genome shotgun (WGS) entry which is preliminary data.</text>
</comment>
<feature type="binding site" evidence="5">
    <location>
        <position position="137"/>
    </location>
    <ligand>
        <name>N(2)-acetyl-L-ornithine</name>
        <dbReference type="ChEBI" id="CHEBI:57805"/>
    </ligand>
</feature>
<dbReference type="Proteomes" id="UP000238205">
    <property type="component" value="Unassembled WGS sequence"/>
</dbReference>
<dbReference type="GO" id="GO:0005737">
    <property type="term" value="C:cytoplasm"/>
    <property type="evidence" value="ECO:0007669"/>
    <property type="project" value="UniProtKB-SubCell"/>
</dbReference>
<dbReference type="GO" id="GO:0030170">
    <property type="term" value="F:pyridoxal phosphate binding"/>
    <property type="evidence" value="ECO:0007669"/>
    <property type="project" value="InterPro"/>
</dbReference>
<dbReference type="FunFam" id="3.40.640.10:FF:000004">
    <property type="entry name" value="Acetylornithine aminotransferase"/>
    <property type="match status" value="1"/>
</dbReference>
<dbReference type="Pfam" id="PF00202">
    <property type="entry name" value="Aminotran_3"/>
    <property type="match status" value="1"/>
</dbReference>
<keyword evidence="1 5" id="KW-0032">Aminotransferase</keyword>
<comment type="catalytic activity">
    <reaction evidence="5">
        <text>N(2)-acetyl-L-ornithine + 2-oxoglutarate = N-acetyl-L-glutamate 5-semialdehyde + L-glutamate</text>
        <dbReference type="Rhea" id="RHEA:18049"/>
        <dbReference type="ChEBI" id="CHEBI:16810"/>
        <dbReference type="ChEBI" id="CHEBI:29123"/>
        <dbReference type="ChEBI" id="CHEBI:29985"/>
        <dbReference type="ChEBI" id="CHEBI:57805"/>
        <dbReference type="EC" id="2.6.1.11"/>
    </reaction>
</comment>
<dbReference type="InterPro" id="IPR049704">
    <property type="entry name" value="Aminotrans_3_PPA_site"/>
</dbReference>
<comment type="pathway">
    <text evidence="5">Amino-acid biosynthesis; L-arginine biosynthesis; N(2)-acetyl-L-ornithine from L-glutamate: step 4/4.</text>
</comment>
<evidence type="ECO:0000256" key="4">
    <source>
        <dbReference type="ARBA" id="ARBA00022898"/>
    </source>
</evidence>
<protein>
    <recommendedName>
        <fullName evidence="5">Acetylornithine aminotransferase</fullName>
        <shortName evidence="5">ACOAT</shortName>
        <ecNumber evidence="5">2.6.1.11</ecNumber>
    </recommendedName>
</protein>
<comment type="subunit">
    <text evidence="5">Homodimer.</text>
</comment>
<dbReference type="OrthoDB" id="9807885at2"/>
<dbReference type="NCBIfam" id="NF002325">
    <property type="entry name" value="PRK01278.1"/>
    <property type="match status" value="1"/>
</dbReference>
<dbReference type="Gene3D" id="3.90.1150.10">
    <property type="entry name" value="Aspartate Aminotransferase, domain 1"/>
    <property type="match status" value="1"/>
</dbReference>
<comment type="miscellaneous">
    <text evidence="5">May also have succinyldiaminopimelate aminotransferase activity, thus carrying out the corresponding step in lysine biosynthesis.</text>
</comment>
<evidence type="ECO:0000256" key="5">
    <source>
        <dbReference type="HAMAP-Rule" id="MF_01107"/>
    </source>
</evidence>
<dbReference type="EC" id="2.6.1.11" evidence="5"/>
<feature type="binding site" evidence="5">
    <location>
        <position position="276"/>
    </location>
    <ligand>
        <name>N(2)-acetyl-L-ornithine</name>
        <dbReference type="ChEBI" id="CHEBI:57805"/>
    </ligand>
</feature>
<organism evidence="6 7">
    <name type="scientific">Alkalibacterium olivapovliticus</name>
    <dbReference type="NCBI Taxonomy" id="99907"/>
    <lineage>
        <taxon>Bacteria</taxon>
        <taxon>Bacillati</taxon>
        <taxon>Bacillota</taxon>
        <taxon>Bacilli</taxon>
        <taxon>Lactobacillales</taxon>
        <taxon>Carnobacteriaceae</taxon>
        <taxon>Alkalibacterium</taxon>
    </lineage>
</organism>
<keyword evidence="7" id="KW-1185">Reference proteome</keyword>
<feature type="modified residue" description="N6-(pyridoxal phosphate)lysine" evidence="5">
    <location>
        <position position="248"/>
    </location>
</feature>
<feature type="binding site" evidence="5">
    <location>
        <begin position="219"/>
        <end position="222"/>
    </location>
    <ligand>
        <name>pyridoxal 5'-phosphate</name>
        <dbReference type="ChEBI" id="CHEBI:597326"/>
    </ligand>
</feature>
<dbReference type="GO" id="GO:0003992">
    <property type="term" value="F:N2-acetyl-L-ornithine:2-oxoglutarate 5-aminotransferase activity"/>
    <property type="evidence" value="ECO:0007669"/>
    <property type="project" value="UniProtKB-UniRule"/>
</dbReference>